<sequence length="769" mass="87459">MENPPKYSRPYLLKSGYEPSDTETEWHENPQREQRQDDDDLEFGGPKVDLSRPRNVTPLKLSRRQPSFGGSSPKKETEAASVRRRHSSKSLYKPRRDNGNALSPLDGSDACRNVGPLSKPEHLRHISPYKLGREENATDENEITSSNRKLNRRTRSRDDRESHQQFLELSRVSLISNYSHRSVTAPRQRARDREQHNNPKGERTLSPLERNVTQKQREVSPLRKPSVGEINEMVANLKLYRGPVNTATNFESTDSISPGDIFFSHDHTALAFQKNVFPKNDGQETRFVPIPKTAPQRDISDQRMRSNGGSDHNAQGNASSMSASRSIPNSNSNISRQSINRNSIVSRKISDFSAGTTDSIKKFTANRRKGQTEAWFACMRKGSCRSSKSPEATRAFDEASFIEKAFVVENLRQFWADKYQPRSLDGFSCHKQEAQLLKKLVSNDVCPHILLKGPSGSGKRALTMALLSEIYGDQSWNVTHELRSFHVQEKRPTQVIIPLASSPHHVELNVHKEANSRFALMALVKEISGDHAVIPEVSRAVFILLTSVIVLYEIDKAAENVQHLIKWIIDCYSDSCKLILCCEDDGTILQSVKNRCKVITVDAPTTHEIMEILIQIARKEDFELPMNFAAKIATKSKQNIRKAIMALEACKDHNYPFVENQPIPWGWEEVLVELAAEILADPTQKRLFFVRGTIQKLLVDFVHPKLILLKLAEQFLKAVETGFKRDLYYWHAYYDKRLPTGTTALLKLEEFVAKFMSIYRKSSSRCQHA</sequence>
<dbReference type="GO" id="GO:0005634">
    <property type="term" value="C:nucleus"/>
    <property type="evidence" value="ECO:0000318"/>
    <property type="project" value="GO_Central"/>
</dbReference>
<evidence type="ECO:0008006" key="3">
    <source>
        <dbReference type="Google" id="ProtNLM"/>
    </source>
</evidence>
<dbReference type="Gene3D" id="1.20.272.10">
    <property type="match status" value="1"/>
</dbReference>
<dbReference type="GO" id="GO:0006261">
    <property type="term" value="P:DNA-templated DNA replication"/>
    <property type="evidence" value="ECO:0000318"/>
    <property type="project" value="GO_Central"/>
</dbReference>
<protein>
    <recommendedName>
        <fullName evidence="3">Replication factor C C-terminal domain-containing protein</fullName>
    </recommendedName>
</protein>
<name>A0A059B3W9_EUCGR</name>
<dbReference type="SUPFAM" id="SSF48019">
    <property type="entry name" value="post-AAA+ oligomerization domain-like"/>
    <property type="match status" value="1"/>
</dbReference>
<dbReference type="Gene3D" id="3.40.50.300">
    <property type="entry name" value="P-loop containing nucleotide triphosphate hydrolases"/>
    <property type="match status" value="1"/>
</dbReference>
<feature type="compositionally biased region" description="Low complexity" evidence="1">
    <location>
        <begin position="317"/>
        <end position="336"/>
    </location>
</feature>
<dbReference type="Pfam" id="PF21960">
    <property type="entry name" value="RCF1-5-like_lid"/>
    <property type="match status" value="1"/>
</dbReference>
<dbReference type="Gene3D" id="1.10.8.60">
    <property type="match status" value="1"/>
</dbReference>
<dbReference type="OMA" id="KVQNDAW"/>
<evidence type="ECO:0000313" key="2">
    <source>
        <dbReference type="EMBL" id="KCW60591.1"/>
    </source>
</evidence>
<accession>A0A059B3W9</accession>
<feature type="region of interest" description="Disordered" evidence="1">
    <location>
        <begin position="179"/>
        <end position="225"/>
    </location>
</feature>
<feature type="region of interest" description="Disordered" evidence="1">
    <location>
        <begin position="1"/>
        <end position="164"/>
    </location>
</feature>
<dbReference type="InterPro" id="IPR050238">
    <property type="entry name" value="DNA_Rep/Repair_Clamp_Loader"/>
</dbReference>
<dbReference type="Gramene" id="KCW60591">
    <property type="protein sequence ID" value="KCW60591"/>
    <property type="gene ID" value="EUGRSUZ_H03317"/>
</dbReference>
<organism evidence="2">
    <name type="scientific">Eucalyptus grandis</name>
    <name type="common">Flooded gum</name>
    <dbReference type="NCBI Taxonomy" id="71139"/>
    <lineage>
        <taxon>Eukaryota</taxon>
        <taxon>Viridiplantae</taxon>
        <taxon>Streptophyta</taxon>
        <taxon>Embryophyta</taxon>
        <taxon>Tracheophyta</taxon>
        <taxon>Spermatophyta</taxon>
        <taxon>Magnoliopsida</taxon>
        <taxon>eudicotyledons</taxon>
        <taxon>Gunneridae</taxon>
        <taxon>Pentapetalae</taxon>
        <taxon>rosids</taxon>
        <taxon>malvids</taxon>
        <taxon>Myrtales</taxon>
        <taxon>Myrtaceae</taxon>
        <taxon>Myrtoideae</taxon>
        <taxon>Eucalypteae</taxon>
        <taxon>Eucalyptus</taxon>
    </lineage>
</organism>
<reference evidence="2" key="1">
    <citation type="submission" date="2013-07" db="EMBL/GenBank/DDBJ databases">
        <title>The genome of Eucalyptus grandis.</title>
        <authorList>
            <person name="Schmutz J."/>
            <person name="Hayes R."/>
            <person name="Myburg A."/>
            <person name="Tuskan G."/>
            <person name="Grattapaglia D."/>
            <person name="Rokhsar D.S."/>
        </authorList>
    </citation>
    <scope>NUCLEOTIDE SEQUENCE</scope>
    <source>
        <tissue evidence="2">Leaf extractions</tissue>
    </source>
</reference>
<dbReference type="InParanoid" id="A0A059B3W9"/>
<proteinExistence type="predicted"/>
<dbReference type="FunFam" id="1.10.8.60:FF:000030">
    <property type="entry name" value="replication factor C subunit 3"/>
    <property type="match status" value="1"/>
</dbReference>
<dbReference type="InterPro" id="IPR008921">
    <property type="entry name" value="DNA_pol3_clamp-load_cplx_C"/>
</dbReference>
<feature type="compositionally biased region" description="Basic and acidic residues" evidence="1">
    <location>
        <begin position="189"/>
        <end position="203"/>
    </location>
</feature>
<dbReference type="AlphaFoldDB" id="A0A059B3W9"/>
<dbReference type="GO" id="GO:0006281">
    <property type="term" value="P:DNA repair"/>
    <property type="evidence" value="ECO:0000318"/>
    <property type="project" value="GO_Central"/>
</dbReference>
<feature type="region of interest" description="Disordered" evidence="1">
    <location>
        <begin position="281"/>
        <end position="336"/>
    </location>
</feature>
<dbReference type="SUPFAM" id="SSF52540">
    <property type="entry name" value="P-loop containing nucleoside triphosphate hydrolases"/>
    <property type="match status" value="1"/>
</dbReference>
<feature type="compositionally biased region" description="Polar residues" evidence="1">
    <location>
        <begin position="305"/>
        <end position="316"/>
    </location>
</feature>
<dbReference type="GO" id="GO:0003677">
    <property type="term" value="F:DNA binding"/>
    <property type="evidence" value="ECO:0007669"/>
    <property type="project" value="InterPro"/>
</dbReference>
<dbReference type="eggNOG" id="KOG2035">
    <property type="taxonomic scope" value="Eukaryota"/>
</dbReference>
<dbReference type="GO" id="GO:0005663">
    <property type="term" value="C:DNA replication factor C complex"/>
    <property type="evidence" value="ECO:0000318"/>
    <property type="project" value="GO_Central"/>
</dbReference>
<dbReference type="Pfam" id="PF22534">
    <property type="entry name" value="RFC_C"/>
    <property type="match status" value="1"/>
</dbReference>
<dbReference type="PANTHER" id="PTHR11669">
    <property type="entry name" value="REPLICATION FACTOR C / DNA POLYMERASE III GAMMA-TAU SUBUNIT"/>
    <property type="match status" value="1"/>
</dbReference>
<dbReference type="STRING" id="71139.A0A059B3W9"/>
<feature type="compositionally biased region" description="Basic and acidic residues" evidence="1">
    <location>
        <begin position="24"/>
        <end position="35"/>
    </location>
</feature>
<dbReference type="EMBL" id="KK198760">
    <property type="protein sequence ID" value="KCW60591.1"/>
    <property type="molecule type" value="Genomic_DNA"/>
</dbReference>
<gene>
    <name evidence="2" type="ORF">EUGRSUZ_H03317</name>
</gene>
<dbReference type="PANTHER" id="PTHR11669:SF25">
    <property type="entry name" value="OS02G0704966 PROTEIN"/>
    <property type="match status" value="1"/>
</dbReference>
<dbReference type="InterPro" id="IPR027417">
    <property type="entry name" value="P-loop_NTPase"/>
</dbReference>
<evidence type="ECO:0000256" key="1">
    <source>
        <dbReference type="SAM" id="MobiDB-lite"/>
    </source>
</evidence>